<protein>
    <submittedName>
        <fullName evidence="3">Uncharacterized protein</fullName>
    </submittedName>
</protein>
<feature type="region of interest" description="Disordered" evidence="1">
    <location>
        <begin position="518"/>
        <end position="552"/>
    </location>
</feature>
<evidence type="ECO:0000256" key="2">
    <source>
        <dbReference type="SAM" id="Phobius"/>
    </source>
</evidence>
<keyword evidence="2" id="KW-0472">Membrane</keyword>
<accession>A0AAN7PNQ9</accession>
<dbReference type="Proteomes" id="UP001333110">
    <property type="component" value="Unassembled WGS sequence"/>
</dbReference>
<evidence type="ECO:0000313" key="3">
    <source>
        <dbReference type="EMBL" id="KAK4828923.1"/>
    </source>
</evidence>
<keyword evidence="4" id="KW-1185">Reference proteome</keyword>
<dbReference type="AlphaFoldDB" id="A0AAN7PNQ9"/>
<proteinExistence type="predicted"/>
<evidence type="ECO:0000313" key="4">
    <source>
        <dbReference type="Proteomes" id="UP001333110"/>
    </source>
</evidence>
<gene>
    <name evidence="3" type="ORF">QYF61_001544</name>
</gene>
<keyword evidence="2" id="KW-1133">Transmembrane helix</keyword>
<name>A0AAN7PNQ9_MYCAM</name>
<comment type="caution">
    <text evidence="3">The sequence shown here is derived from an EMBL/GenBank/DDBJ whole genome shotgun (WGS) entry which is preliminary data.</text>
</comment>
<dbReference type="EMBL" id="JAUNZN010000001">
    <property type="protein sequence ID" value="KAK4828923.1"/>
    <property type="molecule type" value="Genomic_DNA"/>
</dbReference>
<reference evidence="3 4" key="1">
    <citation type="journal article" date="2023" name="J. Hered.">
        <title>Chromosome-level genome of the wood stork (Mycteria americana) provides insight into avian chromosome evolution.</title>
        <authorList>
            <person name="Flamio R. Jr."/>
            <person name="Ramstad K.M."/>
        </authorList>
    </citation>
    <scope>NUCLEOTIDE SEQUENCE [LARGE SCALE GENOMIC DNA]</scope>
    <source>
        <strain evidence="3">JAX WOST 10</strain>
    </source>
</reference>
<organism evidence="3 4">
    <name type="scientific">Mycteria americana</name>
    <name type="common">Wood stork</name>
    <dbReference type="NCBI Taxonomy" id="33587"/>
    <lineage>
        <taxon>Eukaryota</taxon>
        <taxon>Metazoa</taxon>
        <taxon>Chordata</taxon>
        <taxon>Craniata</taxon>
        <taxon>Vertebrata</taxon>
        <taxon>Euteleostomi</taxon>
        <taxon>Archelosauria</taxon>
        <taxon>Archosauria</taxon>
        <taxon>Dinosauria</taxon>
        <taxon>Saurischia</taxon>
        <taxon>Theropoda</taxon>
        <taxon>Coelurosauria</taxon>
        <taxon>Aves</taxon>
        <taxon>Neognathae</taxon>
        <taxon>Neoaves</taxon>
        <taxon>Aequornithes</taxon>
        <taxon>Ciconiiformes</taxon>
        <taxon>Ciconiidae</taxon>
        <taxon>Mycteria</taxon>
    </lineage>
</organism>
<evidence type="ECO:0000256" key="1">
    <source>
        <dbReference type="SAM" id="MobiDB-lite"/>
    </source>
</evidence>
<dbReference type="PANTHER" id="PTHR33332">
    <property type="entry name" value="REVERSE TRANSCRIPTASE DOMAIN-CONTAINING PROTEIN"/>
    <property type="match status" value="1"/>
</dbReference>
<keyword evidence="2" id="KW-0812">Transmembrane</keyword>
<sequence length="735" mass="81900">MVQGAPEEKDTDGPWDCVLVGEAIDLSSPAGTPGSWFLPVMITTSVFINIIIIIIICCYNSSRRLKRTHSLPIKGIVLLMNASARKLSTKRFKMQQHQGNEETTPNTLCSHLLATPTRLEAPPAPKGGQQVKGGDSPLLLCSRETPSGVLDPALGSPTPGQEGMDVLERVQRRATKMIRGHVYLSREERLRELGLFSLGKNRILTTSKDEERLFTKACSDRTRGNDFKLKERRFTLVTRKKFFARRVVGYWSRLPREVVDSLSLELFKGVGLDDLSTLPAAQAHQGPSYERVAEAAVEGNEPKSKRAPWGPTASFREGEEWLESCLVEKDLRVLVERQLNMSWQCAQVAKKANSILACIRNSGASGTWEVIVPLYSALKSNEAGEGSKNKSCEEQLRELELFRLEKRRLTGELMALCNYLLKGGCSEVGVGLFSQVAGNRTSRNGLKLRQGRFTLDMRKNFLNERVIESPSLELDSMILRVFSNLNDSMILPQNQKGSHHLPLVLLLPLARHLQRSLPAAPARQGPSYERVAEAAVEGNEPKSKQAPWGPTASFREGEEQLESCLAGNALGVLVRRQLNMSWQCAQVTKKANSILACIRNSGASGTREVIVPLYSALVRPHLDYCKSNKAGEGSKNKSCEEQLRELELFRLGERRLTGELMALCNYLLKGGCSEVGVGLFSQVAGNRTSRNGLKLRQGRFTLDMRKNFLTERVIKHWNRLPREVVESPSLEVFRR</sequence>
<feature type="transmembrane region" description="Helical" evidence="2">
    <location>
        <begin position="36"/>
        <end position="59"/>
    </location>
</feature>